<evidence type="ECO:0000313" key="3">
    <source>
        <dbReference type="Proteomes" id="UP001207918"/>
    </source>
</evidence>
<reference evidence="2 3" key="1">
    <citation type="submission" date="2021-03" db="EMBL/GenBank/DDBJ databases">
        <title>Aliifodinibius sp. nov., a new bacterium isolated from saline soil.</title>
        <authorList>
            <person name="Galisteo C."/>
            <person name="De La Haba R."/>
            <person name="Sanchez-Porro C."/>
            <person name="Ventosa A."/>
        </authorList>
    </citation>
    <scope>NUCLEOTIDE SEQUENCE [LARGE SCALE GENOMIC DNA]</scope>
    <source>
        <strain evidence="2 3">1BSP15-2V2</strain>
    </source>
</reference>
<dbReference type="Proteomes" id="UP001207918">
    <property type="component" value="Unassembled WGS sequence"/>
</dbReference>
<sequence length="454" mass="49607">MNNTIRIASGQGFWGDLPTAPIEQVRRGPIDYLVMDYLAEVTMSIMQKQKRRNPDYGYARDFVDVVTEVLPDVARDGIKIISNAGGMNPIACKNKILQAIENQGHKDIKVAVVDGDNIINDIDRLVEEGHLLKNIDTGNPITTVQDKLTSANVYFGCPPIVEALEKGADIIITGRVIDAGLILAPMAHEFGWAFDDFDKMAAGIVAGHAIECGAQVSGGNFTDWQNVDDLVDIGFPIIEASPDGSFVVTKHEGTGGLVNEMTVKEQLVYEIQDPARYLTPDVIADFTSINIEQEGENRVRLSGIKGHPPTDSYKISASYNDGYKLTSSLVYSWPDALEKAQKGGEILKKRAKALGLTFDRFRVEYVGINGCNEQPMAGKMPEEEYDEIQMRVSVAGKDKETLNRFGKEIVPLILTGPSGVTGYAGGRPKASEVVAYWPALLDKGAVSPRLQIFN</sequence>
<feature type="domain" description="Acyclic terpene utilisation N-terminal" evidence="1">
    <location>
        <begin position="5"/>
        <end position="451"/>
    </location>
</feature>
<dbReference type="PANTHER" id="PTHR47708">
    <property type="match status" value="1"/>
</dbReference>
<dbReference type="RefSeq" id="WP_265766168.1">
    <property type="nucleotide sequence ID" value="NZ_JAGGJA010000006.1"/>
</dbReference>
<comment type="caution">
    <text evidence="2">The sequence shown here is derived from an EMBL/GenBank/DDBJ whole genome shotgun (WGS) entry which is preliminary data.</text>
</comment>
<protein>
    <submittedName>
        <fullName evidence="2">DUF1446 domain-containing protein</fullName>
    </submittedName>
</protein>
<gene>
    <name evidence="2" type="ORF">J6I44_11025</name>
</gene>
<dbReference type="PANTHER" id="PTHR47708:SF2">
    <property type="entry name" value="SI:CH73-132F6.5"/>
    <property type="match status" value="1"/>
</dbReference>
<evidence type="ECO:0000259" key="1">
    <source>
        <dbReference type="Pfam" id="PF07287"/>
    </source>
</evidence>
<name>A0ABT3PN56_9BACT</name>
<proteinExistence type="predicted"/>
<evidence type="ECO:0000313" key="2">
    <source>
        <dbReference type="EMBL" id="MCW9707392.1"/>
    </source>
</evidence>
<dbReference type="InterPro" id="IPR010839">
    <property type="entry name" value="AtuA_N"/>
</dbReference>
<keyword evidence="3" id="KW-1185">Reference proteome</keyword>
<dbReference type="Pfam" id="PF07287">
    <property type="entry name" value="AtuA"/>
    <property type="match status" value="1"/>
</dbReference>
<organism evidence="2 3">
    <name type="scientific">Fodinibius salsisoli</name>
    <dbReference type="NCBI Taxonomy" id="2820877"/>
    <lineage>
        <taxon>Bacteria</taxon>
        <taxon>Pseudomonadati</taxon>
        <taxon>Balneolota</taxon>
        <taxon>Balneolia</taxon>
        <taxon>Balneolales</taxon>
        <taxon>Balneolaceae</taxon>
        <taxon>Fodinibius</taxon>
    </lineage>
</organism>
<accession>A0ABT3PN56</accession>
<dbReference type="EMBL" id="JAGGJA010000006">
    <property type="protein sequence ID" value="MCW9707392.1"/>
    <property type="molecule type" value="Genomic_DNA"/>
</dbReference>